<evidence type="ECO:0000313" key="3">
    <source>
        <dbReference type="Proteomes" id="UP001596106"/>
    </source>
</evidence>
<evidence type="ECO:0000256" key="1">
    <source>
        <dbReference type="SAM" id="MobiDB-lite"/>
    </source>
</evidence>
<feature type="compositionally biased region" description="Basic and acidic residues" evidence="1">
    <location>
        <begin position="1"/>
        <end position="11"/>
    </location>
</feature>
<dbReference type="RefSeq" id="WP_379840871.1">
    <property type="nucleotide sequence ID" value="NZ_JBHSMA010000001.1"/>
</dbReference>
<feature type="compositionally biased region" description="Basic and acidic residues" evidence="1">
    <location>
        <begin position="65"/>
        <end position="79"/>
    </location>
</feature>
<organism evidence="2 3">
    <name type="scientific">Larkinella bovis</name>
    <dbReference type="NCBI Taxonomy" id="683041"/>
    <lineage>
        <taxon>Bacteria</taxon>
        <taxon>Pseudomonadati</taxon>
        <taxon>Bacteroidota</taxon>
        <taxon>Cytophagia</taxon>
        <taxon>Cytophagales</taxon>
        <taxon>Spirosomataceae</taxon>
        <taxon>Larkinella</taxon>
    </lineage>
</organism>
<proteinExistence type="predicted"/>
<feature type="region of interest" description="Disordered" evidence="1">
    <location>
        <begin position="1"/>
        <end position="88"/>
    </location>
</feature>
<keyword evidence="3" id="KW-1185">Reference proteome</keyword>
<accession>A0ABW0I3T6</accession>
<protein>
    <submittedName>
        <fullName evidence="2">Uncharacterized protein</fullName>
    </submittedName>
</protein>
<comment type="caution">
    <text evidence="2">The sequence shown here is derived from an EMBL/GenBank/DDBJ whole genome shotgun (WGS) entry which is preliminary data.</text>
</comment>
<gene>
    <name evidence="2" type="ORF">ACFPMF_02605</name>
</gene>
<name>A0ABW0I3T6_9BACT</name>
<dbReference type="EMBL" id="JBHSMA010000001">
    <property type="protein sequence ID" value="MFC5408186.1"/>
    <property type="molecule type" value="Genomic_DNA"/>
</dbReference>
<evidence type="ECO:0000313" key="2">
    <source>
        <dbReference type="EMBL" id="MFC5408186.1"/>
    </source>
</evidence>
<dbReference type="Proteomes" id="UP001596106">
    <property type="component" value="Unassembled WGS sequence"/>
</dbReference>
<sequence length="88" mass="9239">MAEKSKEEIEAKLAIGPAGLANQSAGGTSGPGSQLPDEEIQDIAPTEIEDKYLDGDEDAPGANVRETHPNRNRDGKPQLDKPSYGGGH</sequence>
<reference evidence="3" key="1">
    <citation type="journal article" date="2019" name="Int. J. Syst. Evol. Microbiol.">
        <title>The Global Catalogue of Microorganisms (GCM) 10K type strain sequencing project: providing services to taxonomists for standard genome sequencing and annotation.</title>
        <authorList>
            <consortium name="The Broad Institute Genomics Platform"/>
            <consortium name="The Broad Institute Genome Sequencing Center for Infectious Disease"/>
            <person name="Wu L."/>
            <person name="Ma J."/>
        </authorList>
    </citation>
    <scope>NUCLEOTIDE SEQUENCE [LARGE SCALE GENOMIC DNA]</scope>
    <source>
        <strain evidence="3">CCUG 55250</strain>
    </source>
</reference>